<evidence type="ECO:0008006" key="4">
    <source>
        <dbReference type="Google" id="ProtNLM"/>
    </source>
</evidence>
<feature type="non-terminal residue" evidence="2">
    <location>
        <position position="1"/>
    </location>
</feature>
<proteinExistence type="predicted"/>
<sequence>ERGQALLGQAKTYADDLRSDPQRLLYACIVMDMIGFSSYLVLFLGELVDIYWAPIFFLFMQYMFGSMLMSSVGCLEELLPFTDIVPTATIAWCIFFLPPPVVRC</sequence>
<dbReference type="Proteomes" id="UP001189429">
    <property type="component" value="Unassembled WGS sequence"/>
</dbReference>
<dbReference type="EMBL" id="CAUYUJ010013009">
    <property type="protein sequence ID" value="CAK0835180.1"/>
    <property type="molecule type" value="Genomic_DNA"/>
</dbReference>
<accession>A0ABN9SSZ0</accession>
<keyword evidence="3" id="KW-1185">Reference proteome</keyword>
<keyword evidence="1" id="KW-0812">Transmembrane</keyword>
<feature type="transmembrane region" description="Helical" evidence="1">
    <location>
        <begin position="24"/>
        <end position="44"/>
    </location>
</feature>
<feature type="transmembrane region" description="Helical" evidence="1">
    <location>
        <begin position="51"/>
        <end position="72"/>
    </location>
</feature>
<comment type="caution">
    <text evidence="2">The sequence shown here is derived from an EMBL/GenBank/DDBJ whole genome shotgun (WGS) entry which is preliminary data.</text>
</comment>
<keyword evidence="1" id="KW-0472">Membrane</keyword>
<name>A0ABN9SSZ0_9DINO</name>
<evidence type="ECO:0000256" key="1">
    <source>
        <dbReference type="SAM" id="Phobius"/>
    </source>
</evidence>
<reference evidence="2" key="1">
    <citation type="submission" date="2023-10" db="EMBL/GenBank/DDBJ databases">
        <authorList>
            <person name="Chen Y."/>
            <person name="Shah S."/>
            <person name="Dougan E. K."/>
            <person name="Thang M."/>
            <person name="Chan C."/>
        </authorList>
    </citation>
    <scope>NUCLEOTIDE SEQUENCE [LARGE SCALE GENOMIC DNA]</scope>
</reference>
<protein>
    <recommendedName>
        <fullName evidence="4">ABC-2 type transporter domain-containing protein</fullName>
    </recommendedName>
</protein>
<organism evidence="2 3">
    <name type="scientific">Prorocentrum cordatum</name>
    <dbReference type="NCBI Taxonomy" id="2364126"/>
    <lineage>
        <taxon>Eukaryota</taxon>
        <taxon>Sar</taxon>
        <taxon>Alveolata</taxon>
        <taxon>Dinophyceae</taxon>
        <taxon>Prorocentrales</taxon>
        <taxon>Prorocentraceae</taxon>
        <taxon>Prorocentrum</taxon>
    </lineage>
</organism>
<evidence type="ECO:0000313" key="2">
    <source>
        <dbReference type="EMBL" id="CAK0835180.1"/>
    </source>
</evidence>
<gene>
    <name evidence="2" type="ORF">PCOR1329_LOCUS32282</name>
</gene>
<evidence type="ECO:0000313" key="3">
    <source>
        <dbReference type="Proteomes" id="UP001189429"/>
    </source>
</evidence>
<feature type="transmembrane region" description="Helical" evidence="1">
    <location>
        <begin position="84"/>
        <end position="102"/>
    </location>
</feature>
<keyword evidence="1" id="KW-1133">Transmembrane helix</keyword>